<sequence>MKIITAILFLLGFSICMFTCTSRYKAGNDPRGAPYAGAASCVQCHKEIAGSYAHSGHFKTSSKTDVGAIRKIITSLNDTVRFSGNQLVQLAVADKRGMQTYMRDGKQVAAQPMDLAFGSGEKAWTFGYWKDAQLFQLPLTYLSDLKRWTNSPGFPADHPNYARPIVGRCMECHSSYAAVENSLEQGMNYAQKIDAGSIIYGIDCERCHGPAAQHVTFHQEHPQEQQPQFITAIQSLSRQQQLDLCATCHSGDPVTLKSIFAFVPGDSLSNFYMYYPGAAANPDAHGMQMQSLMQSQCFLQSNLTCTSCHDTHKNEDNMQEVFVQRCMSCHLKSDHAVAMRSAKSDCVNCHMPLEASKSLDFNNSAERKNTSYRLRTHRIAVYPVPEQQ</sequence>
<evidence type="ECO:0000256" key="1">
    <source>
        <dbReference type="ARBA" id="ARBA00022729"/>
    </source>
</evidence>
<proteinExistence type="predicted"/>
<dbReference type="PANTHER" id="PTHR35038">
    <property type="entry name" value="DISSIMILATORY SULFITE REDUCTASE SIRA"/>
    <property type="match status" value="1"/>
</dbReference>
<dbReference type="Gene3D" id="3.90.10.10">
    <property type="entry name" value="Cytochrome C3"/>
    <property type="match status" value="1"/>
</dbReference>
<accession>A0ABS8PS63</accession>
<dbReference type="Proteomes" id="UP001199816">
    <property type="component" value="Unassembled WGS sequence"/>
</dbReference>
<dbReference type="RefSeq" id="WP_231005167.1">
    <property type="nucleotide sequence ID" value="NZ_JAJNEC010000005.1"/>
</dbReference>
<evidence type="ECO:0008006" key="4">
    <source>
        <dbReference type="Google" id="ProtNLM"/>
    </source>
</evidence>
<dbReference type="PANTHER" id="PTHR35038:SF8">
    <property type="entry name" value="C-TYPE POLYHEME CYTOCHROME OMCC"/>
    <property type="match status" value="1"/>
</dbReference>
<dbReference type="SUPFAM" id="SSF48695">
    <property type="entry name" value="Multiheme cytochromes"/>
    <property type="match status" value="1"/>
</dbReference>
<reference evidence="2 3" key="1">
    <citation type="submission" date="2021-11" db="EMBL/GenBank/DDBJ databases">
        <title>Genomic of Niabella pedocola.</title>
        <authorList>
            <person name="Wu T."/>
        </authorList>
    </citation>
    <scope>NUCLEOTIDE SEQUENCE [LARGE SCALE GENOMIC DNA]</scope>
    <source>
        <strain evidence="2 3">JCM 31011</strain>
    </source>
</reference>
<comment type="caution">
    <text evidence="2">The sequence shown here is derived from an EMBL/GenBank/DDBJ whole genome shotgun (WGS) entry which is preliminary data.</text>
</comment>
<dbReference type="Gene3D" id="1.10.1130.10">
    <property type="entry name" value="Flavocytochrome C3, Chain A"/>
    <property type="match status" value="1"/>
</dbReference>
<gene>
    <name evidence="2" type="ORF">LQ567_14120</name>
</gene>
<evidence type="ECO:0000313" key="3">
    <source>
        <dbReference type="Proteomes" id="UP001199816"/>
    </source>
</evidence>
<dbReference type="InterPro" id="IPR036280">
    <property type="entry name" value="Multihaem_cyt_sf"/>
</dbReference>
<protein>
    <recommendedName>
        <fullName evidence="4">Cytochrome c-552/4 domain-containing protein</fullName>
    </recommendedName>
</protein>
<dbReference type="EMBL" id="JAJNEC010000005">
    <property type="protein sequence ID" value="MCD2423909.1"/>
    <property type="molecule type" value="Genomic_DNA"/>
</dbReference>
<keyword evidence="1" id="KW-0732">Signal</keyword>
<dbReference type="InterPro" id="IPR051829">
    <property type="entry name" value="Multiheme_Cytochr_ET"/>
</dbReference>
<name>A0ABS8PS63_9BACT</name>
<organism evidence="2 3">
    <name type="scientific">Niabella pedocola</name>
    <dbReference type="NCBI Taxonomy" id="1752077"/>
    <lineage>
        <taxon>Bacteria</taxon>
        <taxon>Pseudomonadati</taxon>
        <taxon>Bacteroidota</taxon>
        <taxon>Chitinophagia</taxon>
        <taxon>Chitinophagales</taxon>
        <taxon>Chitinophagaceae</taxon>
        <taxon>Niabella</taxon>
    </lineage>
</organism>
<evidence type="ECO:0000313" key="2">
    <source>
        <dbReference type="EMBL" id="MCD2423909.1"/>
    </source>
</evidence>
<keyword evidence="3" id="KW-1185">Reference proteome</keyword>